<dbReference type="Pfam" id="PF02514">
    <property type="entry name" value="CobN-Mg_chel"/>
    <property type="match status" value="1"/>
</dbReference>
<dbReference type="GO" id="GO:0005524">
    <property type="term" value="F:ATP binding"/>
    <property type="evidence" value="ECO:0007669"/>
    <property type="project" value="UniProtKB-KW"/>
</dbReference>
<gene>
    <name evidence="14" type="ORF">OSTQU699_LOCUS9622</name>
</gene>
<dbReference type="Pfam" id="PF11965">
    <property type="entry name" value="DUF3479"/>
    <property type="match status" value="1"/>
</dbReference>
<evidence type="ECO:0000256" key="5">
    <source>
        <dbReference type="ARBA" id="ARBA00022741"/>
    </source>
</evidence>
<evidence type="ECO:0000256" key="3">
    <source>
        <dbReference type="ARBA" id="ARBA00022531"/>
    </source>
</evidence>
<dbReference type="CDD" id="cd10150">
    <property type="entry name" value="CobN_like"/>
    <property type="match status" value="1"/>
</dbReference>
<organism evidence="14 15">
    <name type="scientific">Ostreobium quekettii</name>
    <dbReference type="NCBI Taxonomy" id="121088"/>
    <lineage>
        <taxon>Eukaryota</taxon>
        <taxon>Viridiplantae</taxon>
        <taxon>Chlorophyta</taxon>
        <taxon>core chlorophytes</taxon>
        <taxon>Ulvophyceae</taxon>
        <taxon>TCBD clade</taxon>
        <taxon>Bryopsidales</taxon>
        <taxon>Ostreobineae</taxon>
        <taxon>Ostreobiaceae</taxon>
        <taxon>Ostreobium</taxon>
    </lineage>
</organism>
<evidence type="ECO:0000313" key="14">
    <source>
        <dbReference type="EMBL" id="CAD7704267.1"/>
    </source>
</evidence>
<evidence type="ECO:0000256" key="11">
    <source>
        <dbReference type="SAM" id="MobiDB-lite"/>
    </source>
</evidence>
<dbReference type="PANTHER" id="PTHR44119:SF1">
    <property type="entry name" value="MAGNESIUM-CHELATASE SUBUNIT CHLH, CHLOROPLASTIC"/>
    <property type="match status" value="1"/>
</dbReference>
<keyword evidence="7" id="KW-0149">Chlorophyll biosynthesis</keyword>
<accession>A0A8S1JDH5</accession>
<comment type="pathway">
    <text evidence="8">Porphyrin-containing compound metabolism.</text>
</comment>
<keyword evidence="15" id="KW-1185">Reference proteome</keyword>
<name>A0A8S1JDH5_9CHLO</name>
<evidence type="ECO:0000256" key="6">
    <source>
        <dbReference type="ARBA" id="ARBA00022840"/>
    </source>
</evidence>
<dbReference type="EC" id="6.6.1.1" evidence="2"/>
<evidence type="ECO:0000256" key="8">
    <source>
        <dbReference type="ARBA" id="ARBA00023444"/>
    </source>
</evidence>
<reference evidence="14" key="1">
    <citation type="submission" date="2020-12" db="EMBL/GenBank/DDBJ databases">
        <authorList>
            <person name="Iha C."/>
        </authorList>
    </citation>
    <scope>NUCLEOTIDE SEQUENCE</scope>
</reference>
<keyword evidence="10" id="KW-0175">Coiled coil</keyword>
<comment type="catalytic activity">
    <reaction evidence="9">
        <text>protoporphyrin IX + Mg(2+) + ATP + H2O = Mg-protoporphyrin IX + ADP + phosphate + 3 H(+)</text>
        <dbReference type="Rhea" id="RHEA:13961"/>
        <dbReference type="ChEBI" id="CHEBI:15377"/>
        <dbReference type="ChEBI" id="CHEBI:15378"/>
        <dbReference type="ChEBI" id="CHEBI:18420"/>
        <dbReference type="ChEBI" id="CHEBI:30616"/>
        <dbReference type="ChEBI" id="CHEBI:43474"/>
        <dbReference type="ChEBI" id="CHEBI:57306"/>
        <dbReference type="ChEBI" id="CHEBI:60492"/>
        <dbReference type="ChEBI" id="CHEBI:456216"/>
        <dbReference type="EC" id="6.6.1.1"/>
    </reaction>
</comment>
<feature type="domain" description="CobN/magnesium chelatase" evidence="12">
    <location>
        <begin position="404"/>
        <end position="1519"/>
    </location>
</feature>
<feature type="coiled-coil region" evidence="10">
    <location>
        <begin position="94"/>
        <end position="121"/>
    </location>
</feature>
<dbReference type="GO" id="GO:0015995">
    <property type="term" value="P:chlorophyll biosynthetic process"/>
    <property type="evidence" value="ECO:0007669"/>
    <property type="project" value="UniProtKB-KW"/>
</dbReference>
<keyword evidence="5" id="KW-0547">Nucleotide-binding</keyword>
<sequence length="1538" mass="170397">MDVGHQIHVDAMGVSALSARGQQIGASHSAAHAAGSRAVMGPKCRERVRERRGHVRRRRMAIGASVSDLKSKTETFVENLVEDDVEPDQEDDELADMRSSLSRFEAEAQEVQSKIDTQYRKMFTGRVVRLEERKKPYKVDVKNEEAFAQLGKDEPKVMQRMLSDISKASANKWRLFQSDIVSLKLVRTRLDRQIEELSTAIAAAERKAAVREVAMGTEESDEPSTSDLGSAAEKGPLQGKKSMRVVLVTGLESFNGDLYERAAREASERCPAIAIDVFNDRDIGLQPEKLEAALQSADVFFGSLLVQYDEAEWLKKRIGHIPVRFVFESALEIMTETTVGSFNMSGGSRPGAPPAVRKVLSLFGSKREEDRMVGYLSFLKIGPKLLKFLPGSRARDLRTWLTVYSYWNQGGQENMVSMFMYMVEQFLGPSGVTAKPVVETPTTGCLHPDYQGYFRSPREYINWYTKSGPKETRDAPAVAVMIYRKHVITGQMYVRQLIRLLEQEGLKPIPIFINGVEAHTIVRDQLTSADEQALVKTGKLKNATLRKDAVEVNAVINTIGFPLVGGPAGSMEAGRQQDIAAAILASKNIPYVIGAPLLVQDLGSWMRDGIAGLQSVVLYSLPELDGAIDTVPLGGLVGDNIFLIPERVKRLGSRIRNWIKLRQTLPSERKVAILVYGFPPGVGSTGTAALLNVPKSLKTVLLELKAQGYDLGDFSDDIDEETIITALKRQEDQTAIFRGADGIKKIGVGQAAEYGAQPLAAEINPRQLQQMLTYPREWGPSEWGPIPFLPDNDILSKRLEKQWGDMTRYRGIATSAEGNLLVNGLRFGNVFIGVQPVLGVEGDPMRLLFERDLTPHPQYVAFYKWLQEDFQADAVLHFGMHGTVEWLPGAPLGNTGFSWSDILLGHLPNVYVYACNNPSESIIAKRRGYGTIISHNVPPYGRAGLYKQLAELKNLLAEFRENPRDESSAALKGPIIQNLNNAGLQDDCPFRPPTENGDAAFKLTEENVLEADVEEFEEYAGRLYQYLQVLENRLFSEGLHVLGREPSPEQLTQYLSAYFGSDLPEEAVSAVVDTGSSGVDVVKEKLMLNGTTPELSQKIKEAVDIRNLLSQNTEEIRQLVRALDGQFIPAAPGGDLLRDGAGVLPTGRNIHAMDPYRMPSPAAVERGRAVAEAIIQKHMAENDGSWPQTLAVNLWGLDAIKTKGESVAIVLHLIGARPFQEEMGRIARFELMPLEELGRPRVDVLCNMSGIFRDSFQNIVELLDDVFQRAAAADEPPEKNFIRKHALEMEEQGLENTGARLFSNPAGDYGSMVNERVGSSDWESGEELGGTWESRNAFSYGRGQEKGTARPEVLKALLKTTDRIVQEIDSVEYGLTDIQEYYANTGALKAAAESARDGDKVGCSIVETFSKDVNPRELDDVLRMEYRTKLLNPRWAQAMADQGSGGAYEISSRMTAMVGWGATSGFTEDWVWDQASETYALDADMANKLREANPQAFRNVLRRMLEAAGRGMWNADKNTVEQLQKMYSDIEDQLEGVN</sequence>
<dbReference type="OrthoDB" id="10252009at2759"/>
<evidence type="ECO:0000313" key="15">
    <source>
        <dbReference type="Proteomes" id="UP000708148"/>
    </source>
</evidence>
<evidence type="ECO:0000256" key="1">
    <source>
        <dbReference type="ARBA" id="ARBA00010851"/>
    </source>
</evidence>
<evidence type="ECO:0000256" key="2">
    <source>
        <dbReference type="ARBA" id="ARBA00012825"/>
    </source>
</evidence>
<dbReference type="Proteomes" id="UP000708148">
    <property type="component" value="Unassembled WGS sequence"/>
</dbReference>
<evidence type="ECO:0000256" key="10">
    <source>
        <dbReference type="SAM" id="Coils"/>
    </source>
</evidence>
<comment type="caution">
    <text evidence="14">The sequence shown here is derived from an EMBL/GenBank/DDBJ whole genome shotgun (WGS) entry which is preliminary data.</text>
</comment>
<proteinExistence type="inferred from homology"/>
<keyword evidence="6" id="KW-0067">ATP-binding</keyword>
<evidence type="ECO:0000256" key="9">
    <source>
        <dbReference type="ARBA" id="ARBA00048693"/>
    </source>
</evidence>
<dbReference type="InterPro" id="IPR022571">
    <property type="entry name" value="Mg_chelatase_H_N"/>
</dbReference>
<feature type="region of interest" description="Disordered" evidence="11">
    <location>
        <begin position="212"/>
        <end position="236"/>
    </location>
</feature>
<dbReference type="EMBL" id="CAJHUC010002720">
    <property type="protein sequence ID" value="CAD7704267.1"/>
    <property type="molecule type" value="Genomic_DNA"/>
</dbReference>
<dbReference type="PANTHER" id="PTHR44119">
    <property type="entry name" value="MAGNESIUM-CHELATASE SUBUNIT CHLH, CHLOROPLASTIC"/>
    <property type="match status" value="1"/>
</dbReference>
<dbReference type="GO" id="GO:0015979">
    <property type="term" value="P:photosynthesis"/>
    <property type="evidence" value="ECO:0007669"/>
    <property type="project" value="UniProtKB-KW"/>
</dbReference>
<evidence type="ECO:0000256" key="7">
    <source>
        <dbReference type="ARBA" id="ARBA00023171"/>
    </source>
</evidence>
<feature type="domain" description="Magnesium chelatase subunit H N-terminal" evidence="13">
    <location>
        <begin position="244"/>
        <end position="401"/>
    </location>
</feature>
<dbReference type="GO" id="GO:0016851">
    <property type="term" value="F:magnesium chelatase activity"/>
    <property type="evidence" value="ECO:0007669"/>
    <property type="project" value="UniProtKB-EC"/>
</dbReference>
<keyword evidence="3" id="KW-0602">Photosynthesis</keyword>
<keyword evidence="4" id="KW-0436">Ligase</keyword>
<evidence type="ECO:0000256" key="4">
    <source>
        <dbReference type="ARBA" id="ARBA00022598"/>
    </source>
</evidence>
<protein>
    <recommendedName>
        <fullName evidence="2">magnesium chelatase</fullName>
        <ecNumber evidence="2">6.6.1.1</ecNumber>
    </recommendedName>
</protein>
<evidence type="ECO:0000259" key="13">
    <source>
        <dbReference type="Pfam" id="PF11965"/>
    </source>
</evidence>
<evidence type="ECO:0000259" key="12">
    <source>
        <dbReference type="Pfam" id="PF02514"/>
    </source>
</evidence>
<comment type="similarity">
    <text evidence="1">Belongs to the Mg-chelatase subunit H family.</text>
</comment>
<dbReference type="InterPro" id="IPR003672">
    <property type="entry name" value="CobN/Mg_chltase"/>
</dbReference>